<dbReference type="SUPFAM" id="SSF52540">
    <property type="entry name" value="P-loop containing nucleoside triphosphate hydrolases"/>
    <property type="match status" value="1"/>
</dbReference>
<evidence type="ECO:0000259" key="6">
    <source>
        <dbReference type="PROSITE" id="PS51194"/>
    </source>
</evidence>
<dbReference type="CDD" id="cd18791">
    <property type="entry name" value="SF2_C_RHA"/>
    <property type="match status" value="1"/>
</dbReference>
<keyword evidence="2" id="KW-0547">Nucleotide-binding</keyword>
<dbReference type="PANTHER" id="PTHR18934:SF136">
    <property type="entry name" value="ATP-DEPENDENT RNA HELICASE DHX35-RELATED"/>
    <property type="match status" value="1"/>
</dbReference>
<dbReference type="Pfam" id="PF00271">
    <property type="entry name" value="Helicase_C"/>
    <property type="match status" value="1"/>
</dbReference>
<dbReference type="InterPro" id="IPR001650">
    <property type="entry name" value="Helicase_C-like"/>
</dbReference>
<dbReference type="Gene3D" id="3.40.50.300">
    <property type="entry name" value="P-loop containing nucleotide triphosphate hydrolases"/>
    <property type="match status" value="2"/>
</dbReference>
<dbReference type="Proteomes" id="UP001235939">
    <property type="component" value="Chromosome 13"/>
</dbReference>
<dbReference type="SMART" id="SM00847">
    <property type="entry name" value="HA2"/>
    <property type="match status" value="1"/>
</dbReference>
<dbReference type="EMBL" id="CP092875">
    <property type="protein sequence ID" value="UYV76092.1"/>
    <property type="molecule type" value="Genomic_DNA"/>
</dbReference>
<organism evidence="7 8">
    <name type="scientific">Cordylochernes scorpioides</name>
    <dbReference type="NCBI Taxonomy" id="51811"/>
    <lineage>
        <taxon>Eukaryota</taxon>
        <taxon>Metazoa</taxon>
        <taxon>Ecdysozoa</taxon>
        <taxon>Arthropoda</taxon>
        <taxon>Chelicerata</taxon>
        <taxon>Arachnida</taxon>
        <taxon>Pseudoscorpiones</taxon>
        <taxon>Cheliferoidea</taxon>
        <taxon>Chernetidae</taxon>
        <taxon>Cordylochernes</taxon>
    </lineage>
</organism>
<evidence type="ECO:0000256" key="2">
    <source>
        <dbReference type="ARBA" id="ARBA00022741"/>
    </source>
</evidence>
<evidence type="ECO:0000256" key="1">
    <source>
        <dbReference type="ARBA" id="ARBA00012552"/>
    </source>
</evidence>
<dbReference type="PROSITE" id="PS51192">
    <property type="entry name" value="HELICASE_ATP_BIND_1"/>
    <property type="match status" value="1"/>
</dbReference>
<sequence length="622" mass="69041">MLTFNGIVIEGILSRPKLCVQLATRVAEEKGCLLGQEVGYSIRFDECYTPGSTKIKYLTEGILVNEMMSDPLLSHYSVVMLDEVHEQTVYTDVTLGLLRKILQRRPELRLVVASATMEAERLAEFFQLKPDGGSTILGVEGRTFPVEVYYSDEPVADYVRATIDTIIKIHNHEPHGDVLAFLTGQDEVLHVVSELIDYARKNKDQKKDKMLVVPMYGALPPSDQLKVFQPTPRYCRKVVVATNVAEASVTINGIIYIVDCGFVKLRYFNPRTRTDGLVVVPVSQASAEQRAGRAGRVRSGKAYRLYTEEAYQDLPAHTPPEIQRTSLESVVLQLKALGIDNLLRFHFPSVTVTEELDIIPLDYRKDRGCLAGIHFLMKNRHFGQLEFLFSQRFDKNLLSSSGEAPPSGNMVAALELLYALGVSHHTSSLLTLAAVLALDDNGTLTSPLGDQMAEFPLEPRFAKMLLASGNMGCSEEALTIAAMLQVQHIFTAAPNQSIQLVIPLYNLTQQVARWGARPAACFTAKKHLVKDGRLIHRNIVALMLNRFFHPVNQLCNSGVVPLSRRLFEPLVNPPGGHLSVAEGLRHNLVHGEVAAIFIQAILDLFKGYPRVCAHHFVDSSHG</sequence>
<dbReference type="InterPro" id="IPR048333">
    <property type="entry name" value="HA2_WH"/>
</dbReference>
<evidence type="ECO:0000256" key="4">
    <source>
        <dbReference type="ARBA" id="ARBA00022840"/>
    </source>
</evidence>
<dbReference type="SMART" id="SM00490">
    <property type="entry name" value="HELICc"/>
    <property type="match status" value="1"/>
</dbReference>
<evidence type="ECO:0000313" key="7">
    <source>
        <dbReference type="EMBL" id="UYV76092.1"/>
    </source>
</evidence>
<dbReference type="InterPro" id="IPR027417">
    <property type="entry name" value="P-loop_NTPase"/>
</dbReference>
<gene>
    <name evidence="7" type="ORF">LAZ67_13002507</name>
</gene>
<proteinExistence type="predicted"/>
<feature type="domain" description="Helicase ATP-binding" evidence="5">
    <location>
        <begin position="1"/>
        <end position="135"/>
    </location>
</feature>
<evidence type="ECO:0000259" key="5">
    <source>
        <dbReference type="PROSITE" id="PS51192"/>
    </source>
</evidence>
<dbReference type="EC" id="3.6.4.13" evidence="1"/>
<dbReference type="PROSITE" id="PS00690">
    <property type="entry name" value="DEAH_ATP_HELICASE"/>
    <property type="match status" value="1"/>
</dbReference>
<keyword evidence="4" id="KW-0067">ATP-binding</keyword>
<protein>
    <recommendedName>
        <fullName evidence="1">RNA helicase</fullName>
        <ecNumber evidence="1">3.6.4.13</ecNumber>
    </recommendedName>
</protein>
<dbReference type="Pfam" id="PF04408">
    <property type="entry name" value="WHD_HA2"/>
    <property type="match status" value="1"/>
</dbReference>
<feature type="domain" description="Helicase C-terminal" evidence="6">
    <location>
        <begin position="162"/>
        <end position="338"/>
    </location>
</feature>
<keyword evidence="3" id="KW-0378">Hydrolase</keyword>
<keyword evidence="8" id="KW-1185">Reference proteome</keyword>
<accession>A0ABY6L4M7</accession>
<dbReference type="PANTHER" id="PTHR18934">
    <property type="entry name" value="ATP-DEPENDENT RNA HELICASE"/>
    <property type="match status" value="1"/>
</dbReference>
<evidence type="ECO:0000256" key="3">
    <source>
        <dbReference type="ARBA" id="ARBA00022801"/>
    </source>
</evidence>
<evidence type="ECO:0000313" key="8">
    <source>
        <dbReference type="Proteomes" id="UP001235939"/>
    </source>
</evidence>
<reference evidence="7 8" key="1">
    <citation type="submission" date="2022-01" db="EMBL/GenBank/DDBJ databases">
        <title>A chromosomal length assembly of Cordylochernes scorpioides.</title>
        <authorList>
            <person name="Zeh D."/>
            <person name="Zeh J."/>
        </authorList>
    </citation>
    <scope>NUCLEOTIDE SEQUENCE [LARGE SCALE GENOMIC DNA]</scope>
    <source>
        <strain evidence="7">IN4F17</strain>
        <tissue evidence="7">Whole Body</tissue>
    </source>
</reference>
<dbReference type="Gene3D" id="1.10.10.2130">
    <property type="entry name" value="DEAH helicase family, winged-helix domain"/>
    <property type="match status" value="1"/>
</dbReference>
<dbReference type="InterPro" id="IPR014001">
    <property type="entry name" value="Helicase_ATP-bd"/>
</dbReference>
<dbReference type="InterPro" id="IPR042035">
    <property type="entry name" value="DEAH_win-hel_dom"/>
</dbReference>
<dbReference type="InterPro" id="IPR007502">
    <property type="entry name" value="Helicase-assoc_dom"/>
</dbReference>
<dbReference type="Pfam" id="PF21010">
    <property type="entry name" value="HA2_C"/>
    <property type="match status" value="1"/>
</dbReference>
<dbReference type="Gene3D" id="1.20.120.1080">
    <property type="match status" value="1"/>
</dbReference>
<dbReference type="InterPro" id="IPR002464">
    <property type="entry name" value="DNA/RNA_helicase_DEAH_CS"/>
</dbReference>
<dbReference type="PROSITE" id="PS51194">
    <property type="entry name" value="HELICASE_CTER"/>
    <property type="match status" value="1"/>
</dbReference>
<name>A0ABY6L4M7_9ARAC</name>